<evidence type="ECO:0000256" key="2">
    <source>
        <dbReference type="ARBA" id="ARBA00022737"/>
    </source>
</evidence>
<gene>
    <name evidence="4" type="ORF">MA16_Dca021792</name>
</gene>
<dbReference type="Proteomes" id="UP000233837">
    <property type="component" value="Unassembled WGS sequence"/>
</dbReference>
<dbReference type="Pfam" id="PF01535">
    <property type="entry name" value="PPR"/>
    <property type="match status" value="1"/>
</dbReference>
<dbReference type="Gene3D" id="1.25.40.10">
    <property type="entry name" value="Tetratricopeptide repeat domain"/>
    <property type="match status" value="1"/>
</dbReference>
<dbReference type="GO" id="GO:0031930">
    <property type="term" value="P:mitochondria-nucleus signaling pathway"/>
    <property type="evidence" value="ECO:0007669"/>
    <property type="project" value="TreeGrafter"/>
</dbReference>
<reference evidence="4 5" key="1">
    <citation type="journal article" date="2016" name="Sci. Rep.">
        <title>The Dendrobium catenatum Lindl. genome sequence provides insights into polysaccharide synthase, floral development and adaptive evolution.</title>
        <authorList>
            <person name="Zhang G.Q."/>
            <person name="Xu Q."/>
            <person name="Bian C."/>
            <person name="Tsai W.C."/>
            <person name="Yeh C.M."/>
            <person name="Liu K.W."/>
            <person name="Yoshida K."/>
            <person name="Zhang L.S."/>
            <person name="Chang S.B."/>
            <person name="Chen F."/>
            <person name="Shi Y."/>
            <person name="Su Y.Y."/>
            <person name="Zhang Y.Q."/>
            <person name="Chen L.J."/>
            <person name="Yin Y."/>
            <person name="Lin M."/>
            <person name="Huang H."/>
            <person name="Deng H."/>
            <person name="Wang Z.W."/>
            <person name="Zhu S.L."/>
            <person name="Zhao X."/>
            <person name="Deng C."/>
            <person name="Niu S.C."/>
            <person name="Huang J."/>
            <person name="Wang M."/>
            <person name="Liu G.H."/>
            <person name="Yang H.J."/>
            <person name="Xiao X.J."/>
            <person name="Hsiao Y.Y."/>
            <person name="Wu W.L."/>
            <person name="Chen Y.Y."/>
            <person name="Mitsuda N."/>
            <person name="Ohme-Takagi M."/>
            <person name="Luo Y.B."/>
            <person name="Van de Peer Y."/>
            <person name="Liu Z.J."/>
        </authorList>
    </citation>
    <scope>NUCLEOTIDE SEQUENCE [LARGE SCALE GENOMIC DNA]</scope>
    <source>
        <tissue evidence="4">The whole plant</tissue>
    </source>
</reference>
<keyword evidence="5" id="KW-1185">Reference proteome</keyword>
<name>A0A2I0WXW2_9ASPA</name>
<comment type="similarity">
    <text evidence="1">Belongs to the PPR family. P subfamily.</text>
</comment>
<dbReference type="AlphaFoldDB" id="A0A2I0WXW2"/>
<dbReference type="InterPro" id="IPR002885">
    <property type="entry name" value="PPR_rpt"/>
</dbReference>
<reference evidence="4 5" key="2">
    <citation type="journal article" date="2017" name="Nature">
        <title>The Apostasia genome and the evolution of orchids.</title>
        <authorList>
            <person name="Zhang G.Q."/>
            <person name="Liu K.W."/>
            <person name="Li Z."/>
            <person name="Lohaus R."/>
            <person name="Hsiao Y.Y."/>
            <person name="Niu S.C."/>
            <person name="Wang J.Y."/>
            <person name="Lin Y.C."/>
            <person name="Xu Q."/>
            <person name="Chen L.J."/>
            <person name="Yoshida K."/>
            <person name="Fujiwara S."/>
            <person name="Wang Z.W."/>
            <person name="Zhang Y.Q."/>
            <person name="Mitsuda N."/>
            <person name="Wang M."/>
            <person name="Liu G.H."/>
            <person name="Pecoraro L."/>
            <person name="Huang H.X."/>
            <person name="Xiao X.J."/>
            <person name="Lin M."/>
            <person name="Wu X.Y."/>
            <person name="Wu W.L."/>
            <person name="Chen Y.Y."/>
            <person name="Chang S.B."/>
            <person name="Sakamoto S."/>
            <person name="Ohme-Takagi M."/>
            <person name="Yagi M."/>
            <person name="Zeng S.J."/>
            <person name="Shen C.Y."/>
            <person name="Yeh C.M."/>
            <person name="Luo Y.B."/>
            <person name="Tsai W.C."/>
            <person name="Van de Peer Y."/>
            <person name="Liu Z.J."/>
        </authorList>
    </citation>
    <scope>NUCLEOTIDE SEQUENCE [LARGE SCALE GENOMIC DNA]</scope>
    <source>
        <tissue evidence="4">The whole plant</tissue>
    </source>
</reference>
<organism evidence="4 5">
    <name type="scientific">Dendrobium catenatum</name>
    <dbReference type="NCBI Taxonomy" id="906689"/>
    <lineage>
        <taxon>Eukaryota</taxon>
        <taxon>Viridiplantae</taxon>
        <taxon>Streptophyta</taxon>
        <taxon>Embryophyta</taxon>
        <taxon>Tracheophyta</taxon>
        <taxon>Spermatophyta</taxon>
        <taxon>Magnoliopsida</taxon>
        <taxon>Liliopsida</taxon>
        <taxon>Asparagales</taxon>
        <taxon>Orchidaceae</taxon>
        <taxon>Epidendroideae</taxon>
        <taxon>Malaxideae</taxon>
        <taxon>Dendrobiinae</taxon>
        <taxon>Dendrobium</taxon>
    </lineage>
</organism>
<dbReference type="GO" id="GO:0009507">
    <property type="term" value="C:chloroplast"/>
    <property type="evidence" value="ECO:0007669"/>
    <property type="project" value="TreeGrafter"/>
</dbReference>
<evidence type="ECO:0000313" key="4">
    <source>
        <dbReference type="EMBL" id="PKU80491.1"/>
    </source>
</evidence>
<feature type="repeat" description="PPR" evidence="3">
    <location>
        <begin position="188"/>
        <end position="222"/>
    </location>
</feature>
<dbReference type="Pfam" id="PF13041">
    <property type="entry name" value="PPR_2"/>
    <property type="match status" value="1"/>
</dbReference>
<dbReference type="NCBIfam" id="TIGR00756">
    <property type="entry name" value="PPR"/>
    <property type="match status" value="3"/>
</dbReference>
<dbReference type="GO" id="GO:0010019">
    <property type="term" value="P:chloroplast-nucleus signaling pathway"/>
    <property type="evidence" value="ECO:0007669"/>
    <property type="project" value="TreeGrafter"/>
</dbReference>
<dbReference type="EMBL" id="KZ502343">
    <property type="protein sequence ID" value="PKU80491.1"/>
    <property type="molecule type" value="Genomic_DNA"/>
</dbReference>
<sequence length="244" mass="28217">MRRDRVGGLLLRATSRVDRAEASAGPPTSVWKELRVSSHAEREASKSDIFALPPMIRPDGSKVLQLLSFSSAEYEFYLLETTWDWLRLATSVFHDHLMALMGAVSSRKHINLRLCSHYGFAYSIMISAFCRVGLLQEARQLAKDFEDNYEKYDLVMLNTLLRAYSNAGDMESVRKMLKKMDDLAITPDWNTFHILIKYFCREKLFHLAYQTIEDMHSKGHKLNEVTATENLYFGRSSVRGYRSW</sequence>
<evidence type="ECO:0000256" key="1">
    <source>
        <dbReference type="ARBA" id="ARBA00007626"/>
    </source>
</evidence>
<evidence type="ECO:0000256" key="3">
    <source>
        <dbReference type="PROSITE-ProRule" id="PRU00708"/>
    </source>
</evidence>
<keyword evidence="2" id="KW-0677">Repeat</keyword>
<accession>A0A2I0WXW2</accession>
<evidence type="ECO:0000313" key="5">
    <source>
        <dbReference type="Proteomes" id="UP000233837"/>
    </source>
</evidence>
<feature type="repeat" description="PPR" evidence="3">
    <location>
        <begin position="153"/>
        <end position="187"/>
    </location>
</feature>
<dbReference type="PROSITE" id="PS51375">
    <property type="entry name" value="PPR"/>
    <property type="match status" value="2"/>
</dbReference>
<protein>
    <submittedName>
        <fullName evidence="4">Pentatricopeptide repeat-containing protein</fullName>
    </submittedName>
</protein>
<dbReference type="PANTHER" id="PTHR47936">
    <property type="entry name" value="PPR_LONG DOMAIN-CONTAINING PROTEIN"/>
    <property type="match status" value="1"/>
</dbReference>
<dbReference type="PANTHER" id="PTHR47936:SF1">
    <property type="entry name" value="PENTATRICOPEPTIDE REPEAT-CONTAINING PROTEIN GUN1, CHLOROPLASTIC"/>
    <property type="match status" value="1"/>
</dbReference>
<proteinExistence type="inferred from homology"/>
<dbReference type="InterPro" id="IPR011990">
    <property type="entry name" value="TPR-like_helical_dom_sf"/>
</dbReference>